<keyword evidence="8" id="KW-1185">Reference proteome</keyword>
<evidence type="ECO:0000256" key="3">
    <source>
        <dbReference type="ARBA" id="ARBA00023136"/>
    </source>
</evidence>
<dbReference type="Gene3D" id="3.40.190.10">
    <property type="entry name" value="Periplasmic binding protein-like II"/>
    <property type="match status" value="2"/>
</dbReference>
<evidence type="ECO:0000313" key="7">
    <source>
        <dbReference type="EMBL" id="NOU69416.1"/>
    </source>
</evidence>
<accession>A0ABX1XLS6</accession>
<evidence type="ECO:0000313" key="8">
    <source>
        <dbReference type="Proteomes" id="UP000653578"/>
    </source>
</evidence>
<sequence length="504" mass="55259">MFKKRSKAIVSVVALSVLAVGCSSGDKGTSETTSPTASTAAASAAPKNKNVKIVAGYNVAAETYKTGMDLNNNPIIALHREKSGYNATIELLPKDDPKQKISLILASGDVPDLLPIGSKEDFFKLAGQGAFLPLDDLLAKVPNYAKLLSKEELDVGRVNGKLYAFPYPNTTPISRGLLIRTDLLKELNLKVPTTMDEYYQAFKTIKEKKGITPFTFAGAGPEDFDTTAGSIAGSFGVSTRTVVKNGKLEFSYTQPEYKEYLTFMKKLYDEGLIDKEFAVTKPANLKEKIIAGTAAAADITWWDAKTIADSLKTKAPTAVTEYTTLPVGAKGKSGIIQEVVTARYMTIPKGAKNPEGIAEYLNYMSSPEAMKVQDYGIEGTDYKVENGKPTQTIEQSTAVGWRILYQLMDTKDNSQNRLVAKGFIPYYNPVLKNVQVKEETYYAPSIDDYDKKLTELITFKNQNVVKFIMGARSLNEFDAFVSEFNSRGGKAAIDAMNAWYTTKK</sequence>
<dbReference type="InterPro" id="IPR050490">
    <property type="entry name" value="Bact_solute-bd_prot1"/>
</dbReference>
<keyword evidence="3" id="KW-0472">Membrane</keyword>
<evidence type="ECO:0000256" key="6">
    <source>
        <dbReference type="SAM" id="SignalP"/>
    </source>
</evidence>
<name>A0ABX1XLS6_9BACL</name>
<evidence type="ECO:0000256" key="2">
    <source>
        <dbReference type="ARBA" id="ARBA00022729"/>
    </source>
</evidence>
<keyword evidence="5" id="KW-0449">Lipoprotein</keyword>
<comment type="caution">
    <text evidence="7">The sequence shown here is derived from an EMBL/GenBank/DDBJ whole genome shotgun (WGS) entry which is preliminary data.</text>
</comment>
<dbReference type="Proteomes" id="UP000653578">
    <property type="component" value="Unassembled WGS sequence"/>
</dbReference>
<evidence type="ECO:0000256" key="1">
    <source>
        <dbReference type="ARBA" id="ARBA00022475"/>
    </source>
</evidence>
<evidence type="ECO:0000256" key="4">
    <source>
        <dbReference type="ARBA" id="ARBA00023139"/>
    </source>
</evidence>
<dbReference type="InterPro" id="IPR006059">
    <property type="entry name" value="SBP"/>
</dbReference>
<organism evidence="7 8">
    <name type="scientific">Paenibacillus plantarum</name>
    <dbReference type="NCBI Taxonomy" id="2654975"/>
    <lineage>
        <taxon>Bacteria</taxon>
        <taxon>Bacillati</taxon>
        <taxon>Bacillota</taxon>
        <taxon>Bacilli</taxon>
        <taxon>Bacillales</taxon>
        <taxon>Paenibacillaceae</taxon>
        <taxon>Paenibacillus</taxon>
    </lineage>
</organism>
<dbReference type="PANTHER" id="PTHR43649:SF33">
    <property type="entry name" value="POLYGALACTURONAN_RHAMNOGALACTURONAN-BINDING PROTEIN YTCQ"/>
    <property type="match status" value="1"/>
</dbReference>
<dbReference type="SUPFAM" id="SSF53850">
    <property type="entry name" value="Periplasmic binding protein-like II"/>
    <property type="match status" value="1"/>
</dbReference>
<evidence type="ECO:0000256" key="5">
    <source>
        <dbReference type="ARBA" id="ARBA00023288"/>
    </source>
</evidence>
<dbReference type="EMBL" id="WHNY01000092">
    <property type="protein sequence ID" value="NOU69416.1"/>
    <property type="molecule type" value="Genomic_DNA"/>
</dbReference>
<feature type="chain" id="PRO_5046168280" evidence="6">
    <location>
        <begin position="20"/>
        <end position="504"/>
    </location>
</feature>
<dbReference type="PANTHER" id="PTHR43649">
    <property type="entry name" value="ARABINOSE-BINDING PROTEIN-RELATED"/>
    <property type="match status" value="1"/>
</dbReference>
<feature type="signal peptide" evidence="6">
    <location>
        <begin position="1"/>
        <end position="19"/>
    </location>
</feature>
<protein>
    <submittedName>
        <fullName evidence="7">Extracellular solute-binding protein</fullName>
    </submittedName>
</protein>
<gene>
    <name evidence="7" type="ORF">GC096_35960</name>
</gene>
<proteinExistence type="predicted"/>
<dbReference type="Pfam" id="PF01547">
    <property type="entry name" value="SBP_bac_1"/>
    <property type="match status" value="1"/>
</dbReference>
<reference evidence="7 8" key="1">
    <citation type="submission" date="2019-10" db="EMBL/GenBank/DDBJ databases">
        <title>Description of Paenibacillus humi sp. nov.</title>
        <authorList>
            <person name="Carlier A."/>
            <person name="Qi S."/>
        </authorList>
    </citation>
    <scope>NUCLEOTIDE SEQUENCE [LARGE SCALE GENOMIC DNA]</scope>
    <source>
        <strain evidence="7 8">LMG 31461</strain>
    </source>
</reference>
<keyword evidence="1" id="KW-1003">Cell membrane</keyword>
<keyword evidence="4" id="KW-0564">Palmitate</keyword>
<keyword evidence="2 6" id="KW-0732">Signal</keyword>
<dbReference type="RefSeq" id="WP_171637783.1">
    <property type="nucleotide sequence ID" value="NZ_WHNY01000092.1"/>
</dbReference>
<dbReference type="PROSITE" id="PS51257">
    <property type="entry name" value="PROKAR_LIPOPROTEIN"/>
    <property type="match status" value="1"/>
</dbReference>